<dbReference type="InterPro" id="IPR013785">
    <property type="entry name" value="Aldolase_TIM"/>
</dbReference>
<evidence type="ECO:0000256" key="6">
    <source>
        <dbReference type="PIRNR" id="PIRNR006250"/>
    </source>
</evidence>
<evidence type="ECO:0000313" key="10">
    <source>
        <dbReference type="EMBL" id="ALU31849.1"/>
    </source>
</evidence>
<evidence type="ECO:0000256" key="1">
    <source>
        <dbReference type="ARBA" id="ARBA00004893"/>
    </source>
</evidence>
<evidence type="ECO:0000256" key="2">
    <source>
        <dbReference type="ARBA" id="ARBA00009400"/>
    </source>
</evidence>
<dbReference type="Proteomes" id="UP000060043">
    <property type="component" value="Chromosome"/>
</dbReference>
<comment type="pathway">
    <text evidence="1 6">Cofactor biosynthesis; NAD(+) biosynthesis; nicotinate D-ribonucleotide from quinolinate: step 1/1.</text>
</comment>
<proteinExistence type="inferred from homology"/>
<keyword evidence="5 6" id="KW-0808">Transferase</keyword>
<reference evidence="11 12" key="1">
    <citation type="submission" date="2015-12" db="EMBL/GenBank/DDBJ databases">
        <title>A stable core within a dynamic pangenome in Sulfolobus acidocaldarius.</title>
        <authorList>
            <person name="Anderson R."/>
            <person name="Kouris A."/>
            <person name="Seward C."/>
            <person name="Campbell K."/>
            <person name="Whitaker R."/>
        </authorList>
    </citation>
    <scope>NUCLEOTIDE SEQUENCE [LARGE SCALE GENOMIC DNA]</scope>
    <source>
        <strain evidence="9 12">GG12-C01-09</strain>
        <strain evidence="10 11">NG05B_CO5_07</strain>
    </source>
</reference>
<dbReference type="InterPro" id="IPR037128">
    <property type="entry name" value="Quinolinate_PRibosylTase_N_sf"/>
</dbReference>
<dbReference type="Proteomes" id="UP000065473">
    <property type="component" value="Chromosome"/>
</dbReference>
<gene>
    <name evidence="9" type="ORF">ATY89_03635</name>
    <name evidence="10" type="ORF">ATZ20_06660</name>
</gene>
<dbReference type="OMA" id="DIVMCDN"/>
<organism evidence="10 11">
    <name type="scientific">Sulfolobus acidocaldarius</name>
    <dbReference type="NCBI Taxonomy" id="2285"/>
    <lineage>
        <taxon>Archaea</taxon>
        <taxon>Thermoproteota</taxon>
        <taxon>Thermoprotei</taxon>
        <taxon>Sulfolobales</taxon>
        <taxon>Sulfolobaceae</taxon>
        <taxon>Sulfolobus</taxon>
    </lineage>
</organism>
<name>A0A0U3GT45_9CREN</name>
<keyword evidence="4 6" id="KW-0328">Glycosyltransferase</keyword>
<evidence type="ECO:0000256" key="3">
    <source>
        <dbReference type="ARBA" id="ARBA00022642"/>
    </source>
</evidence>
<dbReference type="PANTHER" id="PTHR32179">
    <property type="entry name" value="NICOTINATE-NUCLEOTIDE PYROPHOSPHORYLASE [CARBOXYLATING]"/>
    <property type="match status" value="1"/>
</dbReference>
<dbReference type="GO" id="GO:0009435">
    <property type="term" value="P:NAD+ biosynthetic process"/>
    <property type="evidence" value="ECO:0007669"/>
    <property type="project" value="UniProtKB-UniPathway"/>
</dbReference>
<dbReference type="CDD" id="cd01572">
    <property type="entry name" value="QPRTase"/>
    <property type="match status" value="1"/>
</dbReference>
<evidence type="ECO:0000259" key="8">
    <source>
        <dbReference type="Pfam" id="PF02749"/>
    </source>
</evidence>
<keyword evidence="3 6" id="KW-0662">Pyridine nucleotide biosynthesis</keyword>
<comment type="function">
    <text evidence="6">Involved in the catabolism of quinolinic acid (QA).</text>
</comment>
<dbReference type="Gene3D" id="3.90.1170.20">
    <property type="entry name" value="Quinolinate phosphoribosyl transferase, N-terminal domain"/>
    <property type="match status" value="1"/>
</dbReference>
<dbReference type="InterPro" id="IPR002638">
    <property type="entry name" value="Quinolinate_PRibosylTrfase_C"/>
</dbReference>
<dbReference type="GO" id="GO:0004514">
    <property type="term" value="F:nicotinate-nucleotide diphosphorylase (carboxylating) activity"/>
    <property type="evidence" value="ECO:0007669"/>
    <property type="project" value="UniProtKB-EC"/>
</dbReference>
<dbReference type="EMBL" id="CP013694">
    <property type="protein sequence ID" value="ALU29123.1"/>
    <property type="molecule type" value="Genomic_DNA"/>
</dbReference>
<sequence length="278" mass="31134">MIEKLVINRLLQLLEEDLYPEDITSRVIRGVKVKGIIFSKENKSILAGNKFIIPFLEYLGLKVDYYRKDGELFSKGENILIFQGDAEAVLGVERLVLNMLSRLSAIATETRKMVNIAREINPKVIIAGTRKTTPGLRIFEKYAIEIGGGDPHRYSLYDMVLIKDNHISIIGNVKDAIKQAKEITSFSKKIEVEVSNINDAIEAYKAGADIIMLDNFSPQEVKEVVKMLKGKVLLEASGRITPENVKEYAETGVDIISSGYLTHSVRSLDLSMDVEKLT</sequence>
<dbReference type="PIRSF" id="PIRSF006250">
    <property type="entry name" value="NadC_ModD"/>
    <property type="match status" value="1"/>
</dbReference>
<dbReference type="GO" id="GO:0005737">
    <property type="term" value="C:cytoplasm"/>
    <property type="evidence" value="ECO:0007669"/>
    <property type="project" value="TreeGrafter"/>
</dbReference>
<dbReference type="GeneID" id="14551073"/>
<dbReference type="NCBIfam" id="TIGR00078">
    <property type="entry name" value="nadC"/>
    <property type="match status" value="1"/>
</dbReference>
<feature type="domain" description="Quinolinate phosphoribosyl transferase C-terminal" evidence="7">
    <location>
        <begin position="106"/>
        <end position="273"/>
    </location>
</feature>
<evidence type="ECO:0000313" key="9">
    <source>
        <dbReference type="EMBL" id="ALU29123.1"/>
    </source>
</evidence>
<accession>A0A0U3GT45</accession>
<dbReference type="Gene3D" id="3.20.20.70">
    <property type="entry name" value="Aldolase class I"/>
    <property type="match status" value="1"/>
</dbReference>
<dbReference type="PANTHER" id="PTHR32179:SF3">
    <property type="entry name" value="NICOTINATE-NUCLEOTIDE PYROPHOSPHORYLASE [CARBOXYLATING]"/>
    <property type="match status" value="1"/>
</dbReference>
<comment type="similarity">
    <text evidence="2 6">Belongs to the NadC/ModD family.</text>
</comment>
<dbReference type="Pfam" id="PF01729">
    <property type="entry name" value="QRPTase_C"/>
    <property type="match status" value="1"/>
</dbReference>
<evidence type="ECO:0000313" key="11">
    <source>
        <dbReference type="Proteomes" id="UP000060043"/>
    </source>
</evidence>
<dbReference type="InterPro" id="IPR036068">
    <property type="entry name" value="Nicotinate_pribotase-like_C"/>
</dbReference>
<dbReference type="STRING" id="1435377.SUSAZ_02470"/>
<evidence type="ECO:0000313" key="12">
    <source>
        <dbReference type="Proteomes" id="UP000065473"/>
    </source>
</evidence>
<dbReference type="EMBL" id="CP013695">
    <property type="protein sequence ID" value="ALU31849.1"/>
    <property type="molecule type" value="Genomic_DNA"/>
</dbReference>
<dbReference type="InterPro" id="IPR022412">
    <property type="entry name" value="Quinolinate_PRibosylTrfase_N"/>
</dbReference>
<evidence type="ECO:0000259" key="7">
    <source>
        <dbReference type="Pfam" id="PF01729"/>
    </source>
</evidence>
<dbReference type="InterPro" id="IPR004393">
    <property type="entry name" value="NadC"/>
</dbReference>
<dbReference type="GO" id="GO:0034213">
    <property type="term" value="P:quinolinate catabolic process"/>
    <property type="evidence" value="ECO:0007669"/>
    <property type="project" value="TreeGrafter"/>
</dbReference>
<dbReference type="SUPFAM" id="SSF54675">
    <property type="entry name" value="Nicotinate/Quinolinate PRTase N-terminal domain-like"/>
    <property type="match status" value="1"/>
</dbReference>
<evidence type="ECO:0000256" key="4">
    <source>
        <dbReference type="ARBA" id="ARBA00022676"/>
    </source>
</evidence>
<dbReference type="PaxDb" id="1435377-SUSAZ_02470"/>
<evidence type="ECO:0000256" key="5">
    <source>
        <dbReference type="ARBA" id="ARBA00022679"/>
    </source>
</evidence>
<dbReference type="Pfam" id="PF02749">
    <property type="entry name" value="QRPTase_N"/>
    <property type="match status" value="1"/>
</dbReference>
<dbReference type="UniPathway" id="UPA00253">
    <property type="reaction ID" value="UER00331"/>
</dbReference>
<dbReference type="OrthoDB" id="115072at2157"/>
<dbReference type="SUPFAM" id="SSF51690">
    <property type="entry name" value="Nicotinate/Quinolinate PRTase C-terminal domain-like"/>
    <property type="match status" value="1"/>
</dbReference>
<dbReference type="InterPro" id="IPR027277">
    <property type="entry name" value="NadC/ModD"/>
</dbReference>
<dbReference type="FunFam" id="3.20.20.70:FF:000030">
    <property type="entry name" value="Nicotinate-nucleotide pyrophosphorylase, carboxylating"/>
    <property type="match status" value="1"/>
</dbReference>
<dbReference type="EC" id="2.4.2.19" evidence="6"/>
<dbReference type="RefSeq" id="WP_011277445.1">
    <property type="nucleotide sequence ID" value="NZ_BHWZ01000001.1"/>
</dbReference>
<protein>
    <recommendedName>
        <fullName evidence="6">Nicotinate-nucleotide pyrophosphorylase [carboxylating]</fullName>
        <ecNumber evidence="6">2.4.2.19</ecNumber>
    </recommendedName>
    <alternativeName>
        <fullName evidence="6">Quinolinate phosphoribosyltransferase [decarboxylating]</fullName>
    </alternativeName>
</protein>
<dbReference type="AlphaFoldDB" id="A0A0U3GT45"/>
<comment type="catalytic activity">
    <reaction evidence="6">
        <text>nicotinate beta-D-ribonucleotide + CO2 + diphosphate = quinolinate + 5-phospho-alpha-D-ribose 1-diphosphate + 2 H(+)</text>
        <dbReference type="Rhea" id="RHEA:12733"/>
        <dbReference type="ChEBI" id="CHEBI:15378"/>
        <dbReference type="ChEBI" id="CHEBI:16526"/>
        <dbReference type="ChEBI" id="CHEBI:29959"/>
        <dbReference type="ChEBI" id="CHEBI:33019"/>
        <dbReference type="ChEBI" id="CHEBI:57502"/>
        <dbReference type="ChEBI" id="CHEBI:58017"/>
        <dbReference type="EC" id="2.4.2.19"/>
    </reaction>
</comment>
<comment type="subunit">
    <text evidence="6">Hexamer formed by 3 homodimers.</text>
</comment>
<feature type="domain" description="Quinolinate phosphoribosyl transferase N-terminal" evidence="8">
    <location>
        <begin position="22"/>
        <end position="104"/>
    </location>
</feature>